<sequence length="443" mass="50481">MEFLSGVKTTDVLEIPQLLACKACGETVKVQGSVHAIREMGDVSFVILRKRDGLLQCVYEKGKAVGDMSALHEASTVEITGSLQKEQRAPGGIEIRIQEFTVLSAPAAPLPLPVGKWKLNTSLEAKLNMRSISLRNVRERAKFRIQEGIVRGFRDFLYSQGFTEIHTPKIGAKSAEGGANLFRLEYFHHPAVLQQSPQLYKQMMVGVFDRVFETGPVFRAEKHNTKRHLNEYTSLDFEMGFIDGFEDIMAMETGFLQYMLRLLDTDYKKELDILGVTLPDAGKIPCVRFDRAKELAAEKYNRKIRNPFDLEPEEEELIGRYFQEEYGSDFVFVTHYPSKKRPFYAMDDPADSRFTLSFDLLFRGLEITTGGQRIHDYQMLCDKLEARGMTRDGLEQYLDTFKYGMPPHGGLGIGLERLTMKLVGEENVRETTLFPRDLSRLEP</sequence>
<keyword evidence="7 9" id="KW-0648">Protein biosynthesis</keyword>
<evidence type="ECO:0000256" key="9">
    <source>
        <dbReference type="HAMAP-Rule" id="MF_02075"/>
    </source>
</evidence>
<keyword evidence="8 9" id="KW-0030">Aminoacyl-tRNA synthetase</keyword>
<feature type="site" description="Important for tRNA non-discrimination" evidence="9">
    <location>
        <position position="90"/>
    </location>
</feature>
<proteinExistence type="inferred from homology"/>
<dbReference type="GO" id="GO:0017101">
    <property type="term" value="C:aminoacyl-tRNA synthetase multienzyme complex"/>
    <property type="evidence" value="ECO:0007669"/>
    <property type="project" value="TreeGrafter"/>
</dbReference>
<keyword evidence="6 9" id="KW-0067">ATP-binding</keyword>
<feature type="binding site" evidence="9">
    <location>
        <position position="176"/>
    </location>
    <ligand>
        <name>L-aspartate</name>
        <dbReference type="ChEBI" id="CHEBI:29991"/>
    </ligand>
</feature>
<gene>
    <name evidence="9 11" type="primary">aspS</name>
    <name evidence="11" type="ORF">IAB44_14480</name>
</gene>
<evidence type="ECO:0000256" key="7">
    <source>
        <dbReference type="ARBA" id="ARBA00022917"/>
    </source>
</evidence>
<dbReference type="FunFam" id="3.30.930.10:FF:000038">
    <property type="entry name" value="Aspartate--tRNA ligase"/>
    <property type="match status" value="1"/>
</dbReference>
<comment type="catalytic activity">
    <reaction evidence="9">
        <text>tRNA(Asx) + L-aspartate + ATP = L-aspartyl-tRNA(Asx) + AMP + diphosphate</text>
        <dbReference type="Rhea" id="RHEA:18349"/>
        <dbReference type="Rhea" id="RHEA-COMP:9710"/>
        <dbReference type="Rhea" id="RHEA-COMP:9711"/>
        <dbReference type="ChEBI" id="CHEBI:29991"/>
        <dbReference type="ChEBI" id="CHEBI:30616"/>
        <dbReference type="ChEBI" id="CHEBI:33019"/>
        <dbReference type="ChEBI" id="CHEBI:78442"/>
        <dbReference type="ChEBI" id="CHEBI:78516"/>
        <dbReference type="ChEBI" id="CHEBI:456215"/>
        <dbReference type="EC" id="6.1.1.23"/>
    </reaction>
</comment>
<evidence type="ECO:0000256" key="8">
    <source>
        <dbReference type="ARBA" id="ARBA00023146"/>
    </source>
</evidence>
<reference evidence="11" key="1">
    <citation type="submission" date="2020-10" db="EMBL/GenBank/DDBJ databases">
        <authorList>
            <person name="Gilroy R."/>
        </authorList>
    </citation>
    <scope>NUCLEOTIDE SEQUENCE</scope>
    <source>
        <strain evidence="11">CHK190-19873</strain>
    </source>
</reference>
<dbReference type="GO" id="GO:0140096">
    <property type="term" value="F:catalytic activity, acting on a protein"/>
    <property type="evidence" value="ECO:0007669"/>
    <property type="project" value="UniProtKB-ARBA"/>
</dbReference>
<feature type="binding site" evidence="9">
    <location>
        <position position="366"/>
    </location>
    <ligand>
        <name>ATP</name>
        <dbReference type="ChEBI" id="CHEBI:30616"/>
    </ligand>
</feature>
<dbReference type="PRINTS" id="PR01042">
    <property type="entry name" value="TRNASYNTHASP"/>
</dbReference>
<dbReference type="PANTHER" id="PTHR43450">
    <property type="entry name" value="ASPARTYL-TRNA SYNTHETASE"/>
    <property type="match status" value="1"/>
</dbReference>
<evidence type="ECO:0000256" key="5">
    <source>
        <dbReference type="ARBA" id="ARBA00022741"/>
    </source>
</evidence>
<keyword evidence="5 9" id="KW-0547">Nucleotide-binding</keyword>
<dbReference type="Pfam" id="PF01336">
    <property type="entry name" value="tRNA_anti-codon"/>
    <property type="match status" value="1"/>
</dbReference>
<evidence type="ECO:0000256" key="3">
    <source>
        <dbReference type="ARBA" id="ARBA00022490"/>
    </source>
</evidence>
<dbReference type="PROSITE" id="PS50862">
    <property type="entry name" value="AA_TRNA_LIGASE_II"/>
    <property type="match status" value="1"/>
</dbReference>
<feature type="binding site" evidence="9">
    <location>
        <position position="373"/>
    </location>
    <ligand>
        <name>L-aspartate</name>
        <dbReference type="ChEBI" id="CHEBI:29991"/>
    </ligand>
</feature>
<feature type="domain" description="Aminoacyl-transfer RNA synthetases class-II family profile" evidence="10">
    <location>
        <begin position="143"/>
        <end position="443"/>
    </location>
</feature>
<keyword evidence="4 9" id="KW-0436">Ligase</keyword>
<evidence type="ECO:0000313" key="11">
    <source>
        <dbReference type="EMBL" id="HIS32730.1"/>
    </source>
</evidence>
<reference evidence="11" key="2">
    <citation type="journal article" date="2021" name="PeerJ">
        <title>Extensive microbial diversity within the chicken gut microbiome revealed by metagenomics and culture.</title>
        <authorList>
            <person name="Gilroy R."/>
            <person name="Ravi A."/>
            <person name="Getino M."/>
            <person name="Pursley I."/>
            <person name="Horton D.L."/>
            <person name="Alikhan N.F."/>
            <person name="Baker D."/>
            <person name="Gharbi K."/>
            <person name="Hall N."/>
            <person name="Watson M."/>
            <person name="Adriaenssens E.M."/>
            <person name="Foster-Nyarko E."/>
            <person name="Jarju S."/>
            <person name="Secka A."/>
            <person name="Antonio M."/>
            <person name="Oren A."/>
            <person name="Chaudhuri R.R."/>
            <person name="La Ragione R."/>
            <person name="Hildebrand F."/>
            <person name="Pallen M.J."/>
        </authorList>
    </citation>
    <scope>NUCLEOTIDE SEQUENCE</scope>
    <source>
        <strain evidence="11">CHK190-19873</strain>
    </source>
</reference>
<dbReference type="GO" id="GO:0003723">
    <property type="term" value="F:RNA binding"/>
    <property type="evidence" value="ECO:0007669"/>
    <property type="project" value="TreeGrafter"/>
</dbReference>
<accession>A0A9D1EVF6</accession>
<dbReference type="GO" id="GO:0005524">
    <property type="term" value="F:ATP binding"/>
    <property type="evidence" value="ECO:0007669"/>
    <property type="project" value="UniProtKB-UniRule"/>
</dbReference>
<comment type="subcellular location">
    <subcellularLocation>
        <location evidence="1 9">Cytoplasm</location>
    </subcellularLocation>
</comment>
<dbReference type="InterPro" id="IPR004365">
    <property type="entry name" value="NA-bd_OB_tRNA"/>
</dbReference>
<evidence type="ECO:0000259" key="10">
    <source>
        <dbReference type="PROSITE" id="PS50862"/>
    </source>
</evidence>
<evidence type="ECO:0000256" key="6">
    <source>
        <dbReference type="ARBA" id="ARBA00022840"/>
    </source>
</evidence>
<comment type="subunit">
    <text evidence="9">Homodimer.</text>
</comment>
<feature type="binding site" evidence="9">
    <location>
        <begin position="219"/>
        <end position="221"/>
    </location>
    <ligand>
        <name>ATP</name>
        <dbReference type="ChEBI" id="CHEBI:30616"/>
    </ligand>
</feature>
<dbReference type="InterPro" id="IPR012340">
    <property type="entry name" value="NA-bd_OB-fold"/>
</dbReference>
<dbReference type="GO" id="GO:0004815">
    <property type="term" value="F:aspartate-tRNA ligase activity"/>
    <property type="evidence" value="ECO:0007669"/>
    <property type="project" value="UniProtKB-UniRule"/>
</dbReference>
<feature type="region of interest" description="Aspartate" evidence="9">
    <location>
        <begin position="198"/>
        <end position="201"/>
    </location>
</feature>
<protein>
    <recommendedName>
        <fullName evidence="9">Aspartate--tRNA(Asp/Asn) ligase</fullName>
        <ecNumber evidence="9">6.1.1.23</ecNumber>
    </recommendedName>
    <alternativeName>
        <fullName evidence="9">Aspartyl-tRNA synthetase</fullName>
        <shortName evidence="9">AspRS</shortName>
    </alternativeName>
    <alternativeName>
        <fullName evidence="9">Non-discriminating aspartyl-tRNA synthetase</fullName>
        <shortName evidence="9">ND-AspRS</shortName>
    </alternativeName>
</protein>
<evidence type="ECO:0000313" key="12">
    <source>
        <dbReference type="Proteomes" id="UP000823935"/>
    </source>
</evidence>
<dbReference type="InterPro" id="IPR004523">
    <property type="entry name" value="Asp-tRNA_synthase_2"/>
</dbReference>
<dbReference type="CDD" id="cd00776">
    <property type="entry name" value="AsxRS_core"/>
    <property type="match status" value="1"/>
</dbReference>
<comment type="caution">
    <text evidence="11">The sequence shown here is derived from an EMBL/GenBank/DDBJ whole genome shotgun (WGS) entry which is preliminary data.</text>
</comment>
<feature type="binding site" evidence="9">
    <location>
        <position position="369"/>
    </location>
    <ligand>
        <name>L-aspartate</name>
        <dbReference type="ChEBI" id="CHEBI:29991"/>
    </ligand>
</feature>
<dbReference type="SUPFAM" id="SSF50249">
    <property type="entry name" value="Nucleic acid-binding proteins"/>
    <property type="match status" value="1"/>
</dbReference>
<dbReference type="HAMAP" id="MF_02075">
    <property type="entry name" value="Asp_tRNA_synth_type2"/>
    <property type="match status" value="1"/>
</dbReference>
<dbReference type="EC" id="6.1.1.23" evidence="9"/>
<organism evidence="11 12">
    <name type="scientific">Candidatus Limivivens intestinipullorum</name>
    <dbReference type="NCBI Taxonomy" id="2840858"/>
    <lineage>
        <taxon>Bacteria</taxon>
        <taxon>Bacillati</taxon>
        <taxon>Bacillota</taxon>
        <taxon>Clostridia</taxon>
        <taxon>Lachnospirales</taxon>
        <taxon>Lachnospiraceae</taxon>
        <taxon>Lachnospiraceae incertae sedis</taxon>
        <taxon>Candidatus Limivivens</taxon>
    </lineage>
</organism>
<dbReference type="GO" id="GO:0006422">
    <property type="term" value="P:aspartyl-tRNA aminoacylation"/>
    <property type="evidence" value="ECO:0007669"/>
    <property type="project" value="UniProtKB-UniRule"/>
</dbReference>
<dbReference type="NCBIfam" id="TIGR00458">
    <property type="entry name" value="aspS_nondisc"/>
    <property type="match status" value="1"/>
</dbReference>
<dbReference type="InterPro" id="IPR006195">
    <property type="entry name" value="aa-tRNA-synth_II"/>
</dbReference>
<dbReference type="EMBL" id="DVIQ01000099">
    <property type="protein sequence ID" value="HIS32730.1"/>
    <property type="molecule type" value="Genomic_DNA"/>
</dbReference>
<dbReference type="Proteomes" id="UP000823935">
    <property type="component" value="Unassembled WGS sequence"/>
</dbReference>
<evidence type="ECO:0000256" key="4">
    <source>
        <dbReference type="ARBA" id="ARBA00022598"/>
    </source>
</evidence>
<dbReference type="InterPro" id="IPR045864">
    <property type="entry name" value="aa-tRNA-synth_II/BPL/LPL"/>
</dbReference>
<keyword evidence="3 9" id="KW-0963">Cytoplasm</keyword>
<comment type="function">
    <text evidence="9">Aspartyl-tRNA synthetase with relaxed tRNA specificity since it is able to aspartylate not only its cognate tRNA(Asp) but also tRNA(Asn). Reaction proceeds in two steps: L-aspartate is first activated by ATP to form Asp-AMP and then transferred to the acceptor end of tRNA(Asp/Asn).</text>
</comment>
<comment type="similarity">
    <text evidence="2 9">Belongs to the class-II aminoacyl-tRNA synthetase family. Type 2 subfamily.</text>
</comment>
<feature type="binding site" evidence="9">
    <location>
        <begin position="414"/>
        <end position="417"/>
    </location>
    <ligand>
        <name>ATP</name>
        <dbReference type="ChEBI" id="CHEBI:30616"/>
    </ligand>
</feature>
<dbReference type="SUPFAM" id="SSF55681">
    <property type="entry name" value="Class II aaRS and biotin synthetases"/>
    <property type="match status" value="1"/>
</dbReference>
<dbReference type="NCBIfam" id="NF003483">
    <property type="entry name" value="PRK05159.1"/>
    <property type="match status" value="1"/>
</dbReference>
<dbReference type="InterPro" id="IPR004364">
    <property type="entry name" value="Aa-tRNA-synt_II"/>
</dbReference>
<name>A0A9D1EVF6_9FIRM</name>
<feature type="binding site" evidence="9">
    <location>
        <begin position="227"/>
        <end position="229"/>
    </location>
    <ligand>
        <name>ATP</name>
        <dbReference type="ChEBI" id="CHEBI:30616"/>
    </ligand>
</feature>
<evidence type="ECO:0000256" key="1">
    <source>
        <dbReference type="ARBA" id="ARBA00004496"/>
    </source>
</evidence>
<dbReference type="Gene3D" id="3.30.930.10">
    <property type="entry name" value="Bira Bifunctional Protein, Domain 2"/>
    <property type="match status" value="1"/>
</dbReference>
<dbReference type="GO" id="GO:0005829">
    <property type="term" value="C:cytosol"/>
    <property type="evidence" value="ECO:0007669"/>
    <property type="project" value="TreeGrafter"/>
</dbReference>
<evidence type="ECO:0000256" key="2">
    <source>
        <dbReference type="ARBA" id="ARBA00005312"/>
    </source>
</evidence>
<dbReference type="GO" id="GO:0016740">
    <property type="term" value="F:transferase activity"/>
    <property type="evidence" value="ECO:0007669"/>
    <property type="project" value="UniProtKB-ARBA"/>
</dbReference>
<dbReference type="Gene3D" id="2.40.50.140">
    <property type="entry name" value="Nucleic acid-binding proteins"/>
    <property type="match status" value="1"/>
</dbReference>
<feature type="binding site" evidence="9">
    <location>
        <position position="219"/>
    </location>
    <ligand>
        <name>L-aspartate</name>
        <dbReference type="ChEBI" id="CHEBI:29991"/>
    </ligand>
</feature>
<dbReference type="PANTHER" id="PTHR43450:SF1">
    <property type="entry name" value="ASPARTATE--TRNA LIGASE, CYTOPLASMIC"/>
    <property type="match status" value="1"/>
</dbReference>
<dbReference type="Pfam" id="PF00152">
    <property type="entry name" value="tRNA-synt_2"/>
    <property type="match status" value="1"/>
</dbReference>
<dbReference type="AlphaFoldDB" id="A0A9D1EVF6"/>
<dbReference type="GO" id="GO:0050560">
    <property type="term" value="F:aspartate-tRNA(Asn) ligase activity"/>
    <property type="evidence" value="ECO:0007669"/>
    <property type="project" value="UniProtKB-EC"/>
</dbReference>
<dbReference type="InterPro" id="IPR002312">
    <property type="entry name" value="Asp/Asn-tRNA-synth_IIb"/>
</dbReference>